<name>A0A9E6TVS1_9PSED</name>
<dbReference type="Proteomes" id="UP000633418">
    <property type="component" value="Chromosome"/>
</dbReference>
<dbReference type="PANTHER" id="PTHR37508:SF1">
    <property type="entry name" value="TRANSMEMBRANE PROTEIN"/>
    <property type="match status" value="1"/>
</dbReference>
<accession>A0A9E6TVS1</accession>
<dbReference type="EMBL" id="CP077095">
    <property type="protein sequence ID" value="QXI36456.1"/>
    <property type="molecule type" value="Genomic_DNA"/>
</dbReference>
<dbReference type="AlphaFoldDB" id="A0A9E6TVS1"/>
<protein>
    <recommendedName>
        <fullName evidence="4">Tyrosyl-tRNA deacylase</fullName>
    </recommendedName>
</protein>
<sequence>MSEIVSFTNRNALLENQIAEQIEALVKVEPLRLPEANAPLVTSFRSKLEGSYEVERIKTDTDHAIELLYIAYNTTPQEQGEIRVRIAGIMHALIRAQQDSESSIKGAVRIAERITRQLRNLLPDWLDVKETNDAEEIRHFVSTDLLAMARDIAASAGEVRADLTSIVNRYERILADIEAVMASSELALSETIEANRKIKQEIVEATARREQLDQLVSELQQQVERFEVLARRYGEQANSAEQKSFWAGLLKSATQVLAAVLPLAALGATGGSSALFGAVTVGALNRQPNADIDPGKLVEQANLEGQRQVQLGVVEEHKRRVSDLAAQYAAATGELVKQELEKGLEQERGALREAQTKLAGVEQQLGALLRELAQAASDVSEQMKEQAASLRQLEFQMLDNVERYENVRREQAAELVRITVLLGGKRSEQQSIELAVKSLNLSVAALKRSKEIVEEIAFFFRAFVDFMQLIIDEALERVEDYDRAGNSESLRRNRLQQLLLTTDCFFITQTAEWHAVSAVSQDFVQLFNDGWSKLNKLSGSYIIGEELQDYLVQAAHQLNTIAEARDAVSTQRLASLDSYRRELQERAAQG</sequence>
<feature type="coiled-coil region" evidence="1">
    <location>
        <begin position="188"/>
        <end position="243"/>
    </location>
</feature>
<reference evidence="2 3" key="1">
    <citation type="journal article" date="2020" name="Microorganisms">
        <title>Reliable Identification of Environmental Pseudomonas Isolates Using the rpoD Gene.</title>
        <authorList>
            <consortium name="The Broad Institute Genome Sequencing Platform"/>
            <person name="Girard L."/>
            <person name="Lood C."/>
            <person name="Rokni-Zadeh H."/>
            <person name="van Noort V."/>
            <person name="Lavigne R."/>
            <person name="De Mot R."/>
        </authorList>
    </citation>
    <scope>NUCLEOTIDE SEQUENCE [LARGE SCALE GENOMIC DNA]</scope>
    <source>
        <strain evidence="2 3">RW9S1A</strain>
    </source>
</reference>
<organism evidence="2 3">
    <name type="scientific">Pseudomonas xantholysinigenes</name>
    <dbReference type="NCBI Taxonomy" id="2745490"/>
    <lineage>
        <taxon>Bacteria</taxon>
        <taxon>Pseudomonadati</taxon>
        <taxon>Pseudomonadota</taxon>
        <taxon>Gammaproteobacteria</taxon>
        <taxon>Pseudomonadales</taxon>
        <taxon>Pseudomonadaceae</taxon>
        <taxon>Pseudomonas</taxon>
    </lineage>
</organism>
<evidence type="ECO:0000313" key="2">
    <source>
        <dbReference type="EMBL" id="QXI36456.1"/>
    </source>
</evidence>
<evidence type="ECO:0000313" key="3">
    <source>
        <dbReference type="Proteomes" id="UP000633418"/>
    </source>
</evidence>
<gene>
    <name evidence="2" type="ORF">HU772_013945</name>
</gene>
<keyword evidence="1" id="KW-0175">Coiled coil</keyword>
<evidence type="ECO:0008006" key="4">
    <source>
        <dbReference type="Google" id="ProtNLM"/>
    </source>
</evidence>
<feature type="coiled-coil region" evidence="1">
    <location>
        <begin position="314"/>
        <end position="378"/>
    </location>
</feature>
<proteinExistence type="predicted"/>
<dbReference type="KEGG" id="pxn:HU772_013945"/>
<dbReference type="RefSeq" id="WP_186654903.1">
    <property type="nucleotide sequence ID" value="NZ_CP077095.1"/>
</dbReference>
<evidence type="ECO:0000256" key="1">
    <source>
        <dbReference type="SAM" id="Coils"/>
    </source>
</evidence>
<reference evidence="2 3" key="2">
    <citation type="journal article" date="2021" name="Microorganisms">
        <title>The Ever-Expanding Pseudomonas Genus: Description of 43 New Species and Partition of the Pseudomonas putida Group.</title>
        <authorList>
            <person name="Girard L."/>
            <person name="Lood C."/>
            <person name="Hofte M."/>
            <person name="Vandamme P."/>
            <person name="Rokni-Zadeh H."/>
            <person name="van Noort V."/>
            <person name="Lavigne R."/>
            <person name="De Mot R."/>
        </authorList>
    </citation>
    <scope>NUCLEOTIDE SEQUENCE [LARGE SCALE GENOMIC DNA]</scope>
    <source>
        <strain evidence="2 3">RW9S1A</strain>
    </source>
</reference>
<dbReference type="PANTHER" id="PTHR37508">
    <property type="entry name" value="TRANSMEMBRANE PROTEIN"/>
    <property type="match status" value="1"/>
</dbReference>
<keyword evidence="3" id="KW-1185">Reference proteome</keyword>